<comment type="function">
    <text evidence="4 6">IF-3 binds to the 30S ribosomal subunit and shifts the equilibrium between 70S ribosomes and their 50S and 30S subunits in favor of the free subunits, thus enhancing the availability of 30S subunits on which protein synthesis initiation begins.</text>
</comment>
<dbReference type="GO" id="GO:0032790">
    <property type="term" value="P:ribosome disassembly"/>
    <property type="evidence" value="ECO:0007669"/>
    <property type="project" value="TreeGrafter"/>
</dbReference>
<evidence type="ECO:0000256" key="5">
    <source>
        <dbReference type="NCBIfam" id="TIGR00168"/>
    </source>
</evidence>
<evidence type="ECO:0000259" key="7">
    <source>
        <dbReference type="Pfam" id="PF00707"/>
    </source>
</evidence>
<protein>
    <recommendedName>
        <fullName evidence="4 5">Translation initiation factor IF-3</fullName>
    </recommendedName>
</protein>
<dbReference type="InterPro" id="IPR019813">
    <property type="entry name" value="Translation_initiation_fac3_CS"/>
</dbReference>
<evidence type="ECO:0000256" key="6">
    <source>
        <dbReference type="RuleBase" id="RU000646"/>
    </source>
</evidence>
<dbReference type="NCBIfam" id="TIGR00168">
    <property type="entry name" value="infC"/>
    <property type="match status" value="1"/>
</dbReference>
<accession>A0A1M3L161</accession>
<dbReference type="SUPFAM" id="SSF54364">
    <property type="entry name" value="Translation initiation factor IF3, N-terminal domain"/>
    <property type="match status" value="1"/>
</dbReference>
<dbReference type="InterPro" id="IPR019815">
    <property type="entry name" value="Translation_initiation_fac_3_C"/>
</dbReference>
<evidence type="ECO:0000256" key="4">
    <source>
        <dbReference type="HAMAP-Rule" id="MF_00080"/>
    </source>
</evidence>
<organism evidence="9 10">
    <name type="scientific">Candidatus Kapaibacterium thiocyanatum</name>
    <dbReference type="NCBI Taxonomy" id="1895771"/>
    <lineage>
        <taxon>Bacteria</taxon>
        <taxon>Pseudomonadati</taxon>
        <taxon>Candidatus Kapaibacteriota</taxon>
        <taxon>Candidatus Kapaibacteriia</taxon>
        <taxon>Candidatus Kapaibacteriales</taxon>
        <taxon>Candidatus Kapaibacteriaceae</taxon>
        <taxon>Candidatus Kapaibacterium</taxon>
    </lineage>
</organism>
<dbReference type="PROSITE" id="PS00938">
    <property type="entry name" value="IF3"/>
    <property type="match status" value="1"/>
</dbReference>
<dbReference type="GO" id="GO:0043022">
    <property type="term" value="F:ribosome binding"/>
    <property type="evidence" value="ECO:0007669"/>
    <property type="project" value="UniProtKB-ARBA"/>
</dbReference>
<dbReference type="AlphaFoldDB" id="A0A1M3L161"/>
<proteinExistence type="inferred from homology"/>
<dbReference type="Gene3D" id="3.30.110.10">
    <property type="entry name" value="Translation initiation factor 3 (IF-3), C-terminal domain"/>
    <property type="match status" value="1"/>
</dbReference>
<dbReference type="Proteomes" id="UP000184233">
    <property type="component" value="Unassembled WGS sequence"/>
</dbReference>
<dbReference type="Pfam" id="PF00707">
    <property type="entry name" value="IF3_C"/>
    <property type="match status" value="1"/>
</dbReference>
<evidence type="ECO:0000313" key="9">
    <source>
        <dbReference type="EMBL" id="OJX58679.1"/>
    </source>
</evidence>
<sequence length="198" mass="22946">MPFNAQRPENQRKQKINEEITANELRVVDARGGQLGIMQKRDALRMAQEQELDLVEIAPQAKPPVCKLIDYGKFTYEQQKREKQQKKAQVHQQLKEIRFKAGTDTHDFDFKTRHAREFLEEGHKVKASVFFRGREIMHQDLGEVMLKRFIEQLADVSKVDQPIKSEGRTLSVTLAPEKKVVPKKKEEQQVVESEAPKG</sequence>
<evidence type="ECO:0000256" key="3">
    <source>
        <dbReference type="ARBA" id="ARBA00022917"/>
    </source>
</evidence>
<gene>
    <name evidence="4" type="primary">infC</name>
    <name evidence="9" type="ORF">BGO89_00125</name>
</gene>
<name>A0A1M3L161_9BACT</name>
<dbReference type="FunFam" id="3.30.110.10:FF:000001">
    <property type="entry name" value="Translation initiation factor IF-3"/>
    <property type="match status" value="1"/>
</dbReference>
<evidence type="ECO:0000313" key="10">
    <source>
        <dbReference type="Proteomes" id="UP000184233"/>
    </source>
</evidence>
<evidence type="ECO:0000259" key="8">
    <source>
        <dbReference type="Pfam" id="PF05198"/>
    </source>
</evidence>
<keyword evidence="2 4" id="KW-0396">Initiation factor</keyword>
<feature type="domain" description="Translation initiation factor 3 C-terminal" evidence="7">
    <location>
        <begin position="93"/>
        <end position="177"/>
    </location>
</feature>
<reference evidence="9 10" key="1">
    <citation type="submission" date="2016-09" db="EMBL/GenBank/DDBJ databases">
        <title>Genome-resolved meta-omics ties microbial dynamics to process performance in biotechnology for thiocyanate degradation.</title>
        <authorList>
            <person name="Kantor R.S."/>
            <person name="Huddy R.J."/>
            <person name="Iyer R."/>
            <person name="Thomas B.C."/>
            <person name="Brown C.T."/>
            <person name="Anantharaman K."/>
            <person name="Tringe S."/>
            <person name="Hettich R.L."/>
            <person name="Harrison S.T."/>
            <person name="Banfield J.F."/>
        </authorList>
    </citation>
    <scope>NUCLEOTIDE SEQUENCE [LARGE SCALE GENOMIC DNA]</scope>
    <source>
        <strain evidence="9">59-99</strain>
    </source>
</reference>
<dbReference type="PANTHER" id="PTHR10938:SF0">
    <property type="entry name" value="TRANSLATION INITIATION FACTOR IF-3, MITOCHONDRIAL"/>
    <property type="match status" value="1"/>
</dbReference>
<evidence type="ECO:0000256" key="1">
    <source>
        <dbReference type="ARBA" id="ARBA00005439"/>
    </source>
</evidence>
<dbReference type="GO" id="GO:0003743">
    <property type="term" value="F:translation initiation factor activity"/>
    <property type="evidence" value="ECO:0007669"/>
    <property type="project" value="UniProtKB-UniRule"/>
</dbReference>
<keyword evidence="4" id="KW-0963">Cytoplasm</keyword>
<keyword evidence="3 4" id="KW-0648">Protein biosynthesis</keyword>
<dbReference type="GO" id="GO:0016020">
    <property type="term" value="C:membrane"/>
    <property type="evidence" value="ECO:0007669"/>
    <property type="project" value="TreeGrafter"/>
</dbReference>
<comment type="subunit">
    <text evidence="4 6">Monomer.</text>
</comment>
<dbReference type="SUPFAM" id="SSF55200">
    <property type="entry name" value="Translation initiation factor IF3, C-terminal domain"/>
    <property type="match status" value="1"/>
</dbReference>
<comment type="caution">
    <text evidence="9">The sequence shown here is derived from an EMBL/GenBank/DDBJ whole genome shotgun (WGS) entry which is preliminary data.</text>
</comment>
<dbReference type="STRING" id="1895771.BGO89_00125"/>
<comment type="similarity">
    <text evidence="1 4 6">Belongs to the IF-3 family.</text>
</comment>
<dbReference type="InterPro" id="IPR019814">
    <property type="entry name" value="Translation_initiation_fac_3_N"/>
</dbReference>
<comment type="subcellular location">
    <subcellularLocation>
        <location evidence="4 6">Cytoplasm</location>
    </subcellularLocation>
</comment>
<evidence type="ECO:0000256" key="2">
    <source>
        <dbReference type="ARBA" id="ARBA00022540"/>
    </source>
</evidence>
<dbReference type="InterPro" id="IPR036787">
    <property type="entry name" value="T_IF-3_N_sf"/>
</dbReference>
<dbReference type="EMBL" id="MKVH01000017">
    <property type="protein sequence ID" value="OJX58679.1"/>
    <property type="molecule type" value="Genomic_DNA"/>
</dbReference>
<dbReference type="Gene3D" id="3.10.20.80">
    <property type="entry name" value="Translation initiation factor 3 (IF-3), N-terminal domain"/>
    <property type="match status" value="1"/>
</dbReference>
<dbReference type="InterPro" id="IPR001288">
    <property type="entry name" value="Translation_initiation_fac_3"/>
</dbReference>
<feature type="domain" description="Translation initiation factor 3 N-terminal" evidence="8">
    <location>
        <begin position="16"/>
        <end position="85"/>
    </location>
</feature>
<dbReference type="PANTHER" id="PTHR10938">
    <property type="entry name" value="TRANSLATION INITIATION FACTOR IF-3"/>
    <property type="match status" value="1"/>
</dbReference>
<dbReference type="Pfam" id="PF05198">
    <property type="entry name" value="IF3_N"/>
    <property type="match status" value="1"/>
</dbReference>
<dbReference type="HAMAP" id="MF_00080">
    <property type="entry name" value="IF_3"/>
    <property type="match status" value="1"/>
</dbReference>
<dbReference type="GO" id="GO:0005829">
    <property type="term" value="C:cytosol"/>
    <property type="evidence" value="ECO:0007669"/>
    <property type="project" value="TreeGrafter"/>
</dbReference>
<dbReference type="InterPro" id="IPR036788">
    <property type="entry name" value="T_IF-3_C_sf"/>
</dbReference>
<dbReference type="FunFam" id="3.10.20.80:FF:000001">
    <property type="entry name" value="Translation initiation factor IF-3"/>
    <property type="match status" value="1"/>
</dbReference>